<evidence type="ECO:0000256" key="2">
    <source>
        <dbReference type="ARBA" id="ARBA00022475"/>
    </source>
</evidence>
<feature type="transmembrane region" description="Helical" evidence="6">
    <location>
        <begin position="287"/>
        <end position="305"/>
    </location>
</feature>
<dbReference type="AlphaFoldDB" id="A0ABD5NWA7"/>
<feature type="transmembrane region" description="Helical" evidence="6">
    <location>
        <begin position="216"/>
        <end position="240"/>
    </location>
</feature>
<dbReference type="RefSeq" id="WP_246968248.1">
    <property type="nucleotide sequence ID" value="NZ_CP095397.1"/>
</dbReference>
<keyword evidence="5 6" id="KW-0472">Membrane</keyword>
<sequence length="411" mass="41920">MKAETDAIRTDKSDATVPWDSRTVQVVLVSTALAPLGVPLISPALPVFRDTFGISDAQASLLVSSYFLVGIVLSPFIGVLVDRLGRKRVLVGGLISFGVIGGGMAVAPTFEALLALRIVQGSAAAAIFITTVTLVGDEFDGVQRNAVLGVNVAVLSATAALFPVVGGALATVAWNAPFLTYLAAIPVALFALVTLEEPQHDRTSRGTAYLTDATRAIATVPTLALFGVAFLTEFLLFGVLFTALPFLLAAALAPVVIGLVILASEAASMIVAAANGKLARTTSNERLIAGGFACYAVGFAAIWLSSGLLSVVAAVTIVGVGVGLLMPAVDAAVSDLVPTDQLAGAMSLRNSTTFLGRTAGPFAFTGLAIPAGYGYETLLLGAGIVALIATGVAALPQTRRLVQTVLVPESA</sequence>
<accession>A0ABD5NWA7</accession>
<feature type="transmembrane region" description="Helical" evidence="6">
    <location>
        <begin position="378"/>
        <end position="395"/>
    </location>
</feature>
<dbReference type="GO" id="GO:0005886">
    <property type="term" value="C:plasma membrane"/>
    <property type="evidence" value="ECO:0007669"/>
    <property type="project" value="UniProtKB-SubCell"/>
</dbReference>
<keyword evidence="3 6" id="KW-0812">Transmembrane</keyword>
<dbReference type="InterPro" id="IPR005829">
    <property type="entry name" value="Sugar_transporter_CS"/>
</dbReference>
<dbReference type="EMBL" id="JBHSDJ010000003">
    <property type="protein sequence ID" value="MFC4245934.1"/>
    <property type="molecule type" value="Genomic_DNA"/>
</dbReference>
<dbReference type="PANTHER" id="PTHR43124">
    <property type="entry name" value="PURINE EFFLUX PUMP PBUE"/>
    <property type="match status" value="1"/>
</dbReference>
<evidence type="ECO:0000259" key="7">
    <source>
        <dbReference type="PROSITE" id="PS50850"/>
    </source>
</evidence>
<dbReference type="InterPro" id="IPR011701">
    <property type="entry name" value="MFS"/>
</dbReference>
<dbReference type="Gene3D" id="1.20.1250.20">
    <property type="entry name" value="MFS general substrate transporter like domains"/>
    <property type="match status" value="1"/>
</dbReference>
<dbReference type="PROSITE" id="PS00216">
    <property type="entry name" value="SUGAR_TRANSPORT_1"/>
    <property type="match status" value="1"/>
</dbReference>
<name>A0ABD5NWA7_9EURY</name>
<gene>
    <name evidence="8" type="ORF">ACFOZ7_02770</name>
</gene>
<evidence type="ECO:0000313" key="9">
    <source>
        <dbReference type="Proteomes" id="UP001595821"/>
    </source>
</evidence>
<dbReference type="InterPro" id="IPR050189">
    <property type="entry name" value="MFS_Efflux_Transporters"/>
</dbReference>
<reference evidence="8 9" key="1">
    <citation type="journal article" date="2014" name="Int. J. Syst. Evol. Microbiol.">
        <title>Complete genome sequence of Corynebacterium casei LMG S-19264T (=DSM 44701T), isolated from a smear-ripened cheese.</title>
        <authorList>
            <consortium name="US DOE Joint Genome Institute (JGI-PGF)"/>
            <person name="Walter F."/>
            <person name="Albersmeier A."/>
            <person name="Kalinowski J."/>
            <person name="Ruckert C."/>
        </authorList>
    </citation>
    <scope>NUCLEOTIDE SEQUENCE [LARGE SCALE GENOMIC DNA]</scope>
    <source>
        <strain evidence="8 9">IBRC-M 10912</strain>
    </source>
</reference>
<dbReference type="Proteomes" id="UP001595821">
    <property type="component" value="Unassembled WGS sequence"/>
</dbReference>
<comment type="subcellular location">
    <subcellularLocation>
        <location evidence="1">Cell membrane</location>
        <topology evidence="1">Multi-pass membrane protein</topology>
    </subcellularLocation>
</comment>
<feature type="transmembrane region" description="Helical" evidence="6">
    <location>
        <begin position="26"/>
        <end position="45"/>
    </location>
</feature>
<feature type="transmembrane region" description="Helical" evidence="6">
    <location>
        <begin position="57"/>
        <end position="77"/>
    </location>
</feature>
<feature type="transmembrane region" description="Helical" evidence="6">
    <location>
        <begin position="147"/>
        <end position="172"/>
    </location>
</feature>
<evidence type="ECO:0000256" key="4">
    <source>
        <dbReference type="ARBA" id="ARBA00022989"/>
    </source>
</evidence>
<keyword evidence="2" id="KW-1003">Cell membrane</keyword>
<dbReference type="Pfam" id="PF07690">
    <property type="entry name" value="MFS_1"/>
    <property type="match status" value="1"/>
</dbReference>
<dbReference type="SUPFAM" id="SSF103473">
    <property type="entry name" value="MFS general substrate transporter"/>
    <property type="match status" value="1"/>
</dbReference>
<evidence type="ECO:0000256" key="1">
    <source>
        <dbReference type="ARBA" id="ARBA00004651"/>
    </source>
</evidence>
<organism evidence="8 9">
    <name type="scientific">Natribaculum luteum</name>
    <dbReference type="NCBI Taxonomy" id="1586232"/>
    <lineage>
        <taxon>Archaea</taxon>
        <taxon>Methanobacteriati</taxon>
        <taxon>Methanobacteriota</taxon>
        <taxon>Stenosarchaea group</taxon>
        <taxon>Halobacteria</taxon>
        <taxon>Halobacteriales</taxon>
        <taxon>Natrialbaceae</taxon>
        <taxon>Natribaculum</taxon>
    </lineage>
</organism>
<evidence type="ECO:0000256" key="6">
    <source>
        <dbReference type="SAM" id="Phobius"/>
    </source>
</evidence>
<dbReference type="PROSITE" id="PS50850">
    <property type="entry name" value="MFS"/>
    <property type="match status" value="1"/>
</dbReference>
<evidence type="ECO:0000256" key="3">
    <source>
        <dbReference type="ARBA" id="ARBA00022692"/>
    </source>
</evidence>
<feature type="transmembrane region" description="Helical" evidence="6">
    <location>
        <begin position="89"/>
        <end position="108"/>
    </location>
</feature>
<dbReference type="InterPro" id="IPR036259">
    <property type="entry name" value="MFS_trans_sf"/>
</dbReference>
<feature type="transmembrane region" description="Helical" evidence="6">
    <location>
        <begin position="178"/>
        <end position="195"/>
    </location>
</feature>
<keyword evidence="4 6" id="KW-1133">Transmembrane helix</keyword>
<feature type="transmembrane region" description="Helical" evidence="6">
    <location>
        <begin position="311"/>
        <end position="333"/>
    </location>
</feature>
<dbReference type="InterPro" id="IPR020846">
    <property type="entry name" value="MFS_dom"/>
</dbReference>
<comment type="caution">
    <text evidence="8">The sequence shown here is derived from an EMBL/GenBank/DDBJ whole genome shotgun (WGS) entry which is preliminary data.</text>
</comment>
<evidence type="ECO:0000313" key="8">
    <source>
        <dbReference type="EMBL" id="MFC4245934.1"/>
    </source>
</evidence>
<feature type="transmembrane region" description="Helical" evidence="6">
    <location>
        <begin position="354"/>
        <end position="372"/>
    </location>
</feature>
<feature type="transmembrane region" description="Helical" evidence="6">
    <location>
        <begin position="246"/>
        <end position="275"/>
    </location>
</feature>
<dbReference type="GeneID" id="71855105"/>
<feature type="domain" description="Major facilitator superfamily (MFS) profile" evidence="7">
    <location>
        <begin position="23"/>
        <end position="399"/>
    </location>
</feature>
<dbReference type="PANTHER" id="PTHR43124:SF3">
    <property type="entry name" value="CHLORAMPHENICOL EFFLUX PUMP RV0191"/>
    <property type="match status" value="1"/>
</dbReference>
<proteinExistence type="predicted"/>
<feature type="transmembrane region" description="Helical" evidence="6">
    <location>
        <begin position="114"/>
        <end position="135"/>
    </location>
</feature>
<protein>
    <submittedName>
        <fullName evidence="8">MFS transporter</fullName>
    </submittedName>
</protein>
<evidence type="ECO:0000256" key="5">
    <source>
        <dbReference type="ARBA" id="ARBA00023136"/>
    </source>
</evidence>